<dbReference type="Proteomes" id="UP000625316">
    <property type="component" value="Unassembled WGS sequence"/>
</dbReference>
<dbReference type="AlphaFoldDB" id="A0A928VVA0"/>
<reference evidence="3" key="1">
    <citation type="submission" date="2020-10" db="EMBL/GenBank/DDBJ databases">
        <authorList>
            <person name="Castelo-Branco R."/>
            <person name="Eusebio N."/>
            <person name="Adriana R."/>
            <person name="Vieira A."/>
            <person name="Brugerolle De Fraissinette N."/>
            <person name="Rezende De Castro R."/>
            <person name="Schneider M.P."/>
            <person name="Vasconcelos V."/>
            <person name="Leao P.N."/>
        </authorList>
    </citation>
    <scope>NUCLEOTIDE SEQUENCE</scope>
    <source>
        <strain evidence="3">LEGE 11480</strain>
    </source>
</reference>
<dbReference type="Pfam" id="PF00188">
    <property type="entry name" value="CAP"/>
    <property type="match status" value="1"/>
</dbReference>
<dbReference type="InterPro" id="IPR035940">
    <property type="entry name" value="CAP_sf"/>
</dbReference>
<proteinExistence type="predicted"/>
<organism evidence="3 4">
    <name type="scientific">Romeriopsis navalis LEGE 11480</name>
    <dbReference type="NCBI Taxonomy" id="2777977"/>
    <lineage>
        <taxon>Bacteria</taxon>
        <taxon>Bacillati</taxon>
        <taxon>Cyanobacteriota</taxon>
        <taxon>Cyanophyceae</taxon>
        <taxon>Leptolyngbyales</taxon>
        <taxon>Leptolyngbyaceae</taxon>
        <taxon>Romeriopsis</taxon>
        <taxon>Romeriopsis navalis</taxon>
    </lineage>
</organism>
<dbReference type="InterPro" id="IPR014044">
    <property type="entry name" value="CAP_dom"/>
</dbReference>
<protein>
    <submittedName>
        <fullName evidence="3">CAP domain-containing protein</fullName>
    </submittedName>
</protein>
<keyword evidence="1" id="KW-0732">Signal</keyword>
<sequence>MKKSLILTVLAGLMLIAEPATAHKTEKIDRQSVSLIAQATPSSKAEKLKSQINSLRTDPSAYAKDLGKIIAAAKEGDIKEYKKLSGSPWGLPNENQLKRWQELQTYLATAKPVNALAWDAADSQLGRAAQTKQNRSGVAFAEGYTFSSFYWLFHDRQLTSLRQLRSPASDRASIHLYKTKGDDNPQARLTMSVDFQRLVSPEERLVYLSYKKALSEAEINLVRESWLAIANTGRNNFNYRKNNKYAKNLSGKTTLTFNHKTQQKIQSPLYRDADVMVDLTLNKKLNDIAQIQAVHNAKIQKSGHDGPTDYLIKDGKKNLKELGDRLKYIEYPRSAGEAAGDSTLSNYPTAWMKSETHYRPFFNVGQAYKDIGFGVARGSNGRWYAVAVIGHAK</sequence>
<keyword evidence="4" id="KW-1185">Reference proteome</keyword>
<dbReference type="CDD" id="cd05379">
    <property type="entry name" value="CAP_bacterial"/>
    <property type="match status" value="1"/>
</dbReference>
<comment type="caution">
    <text evidence="3">The sequence shown here is derived from an EMBL/GenBank/DDBJ whole genome shotgun (WGS) entry which is preliminary data.</text>
</comment>
<feature type="domain" description="SCP" evidence="2">
    <location>
        <begin position="270"/>
        <end position="384"/>
    </location>
</feature>
<feature type="signal peptide" evidence="1">
    <location>
        <begin position="1"/>
        <end position="22"/>
    </location>
</feature>
<evidence type="ECO:0000256" key="1">
    <source>
        <dbReference type="SAM" id="SignalP"/>
    </source>
</evidence>
<evidence type="ECO:0000259" key="2">
    <source>
        <dbReference type="Pfam" id="PF00188"/>
    </source>
</evidence>
<dbReference type="Gene3D" id="3.40.33.10">
    <property type="entry name" value="CAP"/>
    <property type="match status" value="1"/>
</dbReference>
<evidence type="ECO:0000313" key="4">
    <source>
        <dbReference type="Proteomes" id="UP000625316"/>
    </source>
</evidence>
<dbReference type="RefSeq" id="WP_264327682.1">
    <property type="nucleotide sequence ID" value="NZ_JADEXQ010000130.1"/>
</dbReference>
<dbReference type="EMBL" id="JADEXQ010000130">
    <property type="protein sequence ID" value="MBE9032864.1"/>
    <property type="molecule type" value="Genomic_DNA"/>
</dbReference>
<name>A0A928VVA0_9CYAN</name>
<accession>A0A928VVA0</accession>
<feature type="chain" id="PRO_5037150982" evidence="1">
    <location>
        <begin position="23"/>
        <end position="393"/>
    </location>
</feature>
<evidence type="ECO:0000313" key="3">
    <source>
        <dbReference type="EMBL" id="MBE9032864.1"/>
    </source>
</evidence>
<gene>
    <name evidence="3" type="ORF">IQ266_24310</name>
</gene>
<dbReference type="SUPFAM" id="SSF55797">
    <property type="entry name" value="PR-1-like"/>
    <property type="match status" value="1"/>
</dbReference>